<proteinExistence type="predicted"/>
<dbReference type="eggNOG" id="COG5492">
    <property type="taxonomic scope" value="Bacteria"/>
</dbReference>
<dbReference type="Proteomes" id="UP000000517">
    <property type="component" value="Chromosome"/>
</dbReference>
<accession>D9S484</accession>
<evidence type="ECO:0000256" key="2">
    <source>
        <dbReference type="SAM" id="SignalP"/>
    </source>
</evidence>
<dbReference type="PATRIC" id="fig|59374.8.peg.6"/>
<dbReference type="HOGENOM" id="CLU_552918_0_0_0"/>
<name>D9S484_FIBSS</name>
<dbReference type="AlphaFoldDB" id="D9S484"/>
<feature type="signal peptide" evidence="2">
    <location>
        <begin position="1"/>
        <end position="20"/>
    </location>
</feature>
<reference evidence="4" key="1">
    <citation type="submission" date="2010-08" db="EMBL/GenBank/DDBJ databases">
        <title>Complete sequence of Fibrobacter succinogenes subsp. succinogenes S85.</title>
        <authorList>
            <person name="Durkin A.S."/>
            <person name="Nelson K.E."/>
            <person name="Morrison M."/>
            <person name="Forsberg C.W."/>
            <person name="Wilson D.B."/>
            <person name="Russell J.B."/>
            <person name="Cann I.K.O."/>
            <person name="Mackie R.I."/>
            <person name="White B.A."/>
        </authorList>
    </citation>
    <scope>NUCLEOTIDE SEQUENCE [LARGE SCALE GENOMIC DNA]</scope>
    <source>
        <strain evidence="4">ATCC 19169 / S85</strain>
    </source>
</reference>
<dbReference type="Gene3D" id="2.160.20.110">
    <property type="match status" value="2"/>
</dbReference>
<evidence type="ECO:0000313" key="4">
    <source>
        <dbReference type="Proteomes" id="UP000000517"/>
    </source>
</evidence>
<protein>
    <submittedName>
        <fullName evidence="3">Putative lipoprotein</fullName>
    </submittedName>
</protein>
<gene>
    <name evidence="3" type="ordered locus">FSU_0006</name>
</gene>
<feature type="chain" id="PRO_5003127966" evidence="2">
    <location>
        <begin position="21"/>
        <end position="493"/>
    </location>
</feature>
<evidence type="ECO:0000256" key="1">
    <source>
        <dbReference type="SAM" id="MobiDB-lite"/>
    </source>
</evidence>
<dbReference type="EMBL" id="CP002158">
    <property type="protein sequence ID" value="ADL27066.1"/>
    <property type="molecule type" value="Genomic_DNA"/>
</dbReference>
<evidence type="ECO:0000313" key="3">
    <source>
        <dbReference type="EMBL" id="ADL27066.1"/>
    </source>
</evidence>
<dbReference type="PROSITE" id="PS51257">
    <property type="entry name" value="PROKAR_LIPOPROTEIN"/>
    <property type="match status" value="1"/>
</dbReference>
<sequence>MDMRFAKVLSVAALPMFLFACGDDNSSLKVSNPEGETPQDSSTVEPPPNIPDEELKPIARDYSLIWSGKGTAEEPFLIASEQDLASLAFYVNDSSMTFKDFYFKQTADIALSGAWSPIGIFGKNAYGYGNRPFSGVYDGGLKTITGLSITDTASYSGLFGLVRGAQVSNVVIKGAKLNVGSYAGVLAGKMDSTTVENCSFEDVEIKGADRVGGLVGEATHVQAKNVSVTGTIQGVNSVGGVVGRMQDGSLENVTNKANVSGTSTVAGVVGSFASVASEGVISAALNYGAVTGTKDVAGVVATLSATKLERSGNSGAVVADSSQMSNVGGVIAVASSKSAINEVFNTATVSVRRVMIAGGVIGALKNSSATNLFNLGEVSGTASNMGGLVGVVDGSDATLTFGYNAGKIPDNNFSGTVAGKVTSTATVTNVYYDKTVGGTCLVVASQMNMELPTGFTTDEMKAATFIATLNGTGSAWKAGSATFGGYPAFTWTE</sequence>
<feature type="region of interest" description="Disordered" evidence="1">
    <location>
        <begin position="29"/>
        <end position="53"/>
    </location>
</feature>
<keyword evidence="3" id="KW-0449">Lipoprotein</keyword>
<dbReference type="STRING" id="59374.FSU_0006"/>
<organism evidence="3 4">
    <name type="scientific">Fibrobacter succinogenes (strain ATCC 19169 / S85)</name>
    <dbReference type="NCBI Taxonomy" id="59374"/>
    <lineage>
        <taxon>Bacteria</taxon>
        <taxon>Pseudomonadati</taxon>
        <taxon>Fibrobacterota</taxon>
        <taxon>Fibrobacteria</taxon>
        <taxon>Fibrobacterales</taxon>
        <taxon>Fibrobacteraceae</taxon>
        <taxon>Fibrobacter</taxon>
    </lineage>
</organism>
<keyword evidence="2" id="KW-0732">Signal</keyword>
<dbReference type="KEGG" id="fsc:FSU_0006"/>